<feature type="region of interest" description="Disordered" evidence="4">
    <location>
        <begin position="163"/>
        <end position="191"/>
    </location>
</feature>
<dbReference type="RefSeq" id="XP_016640818.1">
    <property type="nucleotide sequence ID" value="XM_016788991.1"/>
</dbReference>
<protein>
    <submittedName>
        <fullName evidence="6">Fungal specific transcription factor domain-containing protein</fullName>
    </submittedName>
</protein>
<dbReference type="InterPro" id="IPR036864">
    <property type="entry name" value="Zn2-C6_fun-type_DNA-bd_sf"/>
</dbReference>
<organism evidence="6 7">
    <name type="scientific">Pseudallescheria apiosperma</name>
    <name type="common">Scedosporium apiospermum</name>
    <dbReference type="NCBI Taxonomy" id="563466"/>
    <lineage>
        <taxon>Eukaryota</taxon>
        <taxon>Fungi</taxon>
        <taxon>Dikarya</taxon>
        <taxon>Ascomycota</taxon>
        <taxon>Pezizomycotina</taxon>
        <taxon>Sordariomycetes</taxon>
        <taxon>Hypocreomycetidae</taxon>
        <taxon>Microascales</taxon>
        <taxon>Microascaceae</taxon>
        <taxon>Scedosporium</taxon>
    </lineage>
</organism>
<comment type="caution">
    <text evidence="6">The sequence shown here is derived from an EMBL/GenBank/DDBJ whole genome shotgun (WGS) entry which is preliminary data.</text>
</comment>
<dbReference type="Pfam" id="PF04082">
    <property type="entry name" value="Fungal_trans"/>
    <property type="match status" value="1"/>
</dbReference>
<feature type="compositionally biased region" description="Low complexity" evidence="4">
    <location>
        <begin position="759"/>
        <end position="768"/>
    </location>
</feature>
<evidence type="ECO:0000259" key="5">
    <source>
        <dbReference type="PROSITE" id="PS50048"/>
    </source>
</evidence>
<dbReference type="SMART" id="SM00906">
    <property type="entry name" value="Fungal_trans"/>
    <property type="match status" value="1"/>
</dbReference>
<dbReference type="InterPro" id="IPR050613">
    <property type="entry name" value="Sec_Metabolite_Reg"/>
</dbReference>
<feature type="region of interest" description="Disordered" evidence="4">
    <location>
        <begin position="735"/>
        <end position="768"/>
    </location>
</feature>
<evidence type="ECO:0000256" key="3">
    <source>
        <dbReference type="ARBA" id="ARBA00023242"/>
    </source>
</evidence>
<dbReference type="GO" id="GO:0006351">
    <property type="term" value="P:DNA-templated transcription"/>
    <property type="evidence" value="ECO:0007669"/>
    <property type="project" value="InterPro"/>
</dbReference>
<dbReference type="GO" id="GO:0008270">
    <property type="term" value="F:zinc ion binding"/>
    <property type="evidence" value="ECO:0007669"/>
    <property type="project" value="InterPro"/>
</dbReference>
<keyword evidence="7" id="KW-1185">Reference proteome</keyword>
<dbReference type="AlphaFoldDB" id="A0A084G107"/>
<dbReference type="SMART" id="SM00066">
    <property type="entry name" value="GAL4"/>
    <property type="match status" value="1"/>
</dbReference>
<dbReference type="Proteomes" id="UP000028545">
    <property type="component" value="Unassembled WGS sequence"/>
</dbReference>
<feature type="region of interest" description="Disordered" evidence="4">
    <location>
        <begin position="1"/>
        <end position="52"/>
    </location>
</feature>
<name>A0A084G107_PSEDA</name>
<feature type="compositionally biased region" description="Low complexity" evidence="4">
    <location>
        <begin position="167"/>
        <end position="184"/>
    </location>
</feature>
<dbReference type="KEGG" id="sapo:SAPIO_CDS7052"/>
<evidence type="ECO:0000256" key="1">
    <source>
        <dbReference type="ARBA" id="ARBA00004123"/>
    </source>
</evidence>
<dbReference type="EMBL" id="JOWA01000110">
    <property type="protein sequence ID" value="KEZ41019.1"/>
    <property type="molecule type" value="Genomic_DNA"/>
</dbReference>
<dbReference type="GO" id="GO:0005634">
    <property type="term" value="C:nucleus"/>
    <property type="evidence" value="ECO:0007669"/>
    <property type="project" value="UniProtKB-SubCell"/>
</dbReference>
<feature type="domain" description="Zn(2)-C6 fungal-type" evidence="5">
    <location>
        <begin position="67"/>
        <end position="96"/>
    </location>
</feature>
<dbReference type="CDD" id="cd12148">
    <property type="entry name" value="fungal_TF_MHR"/>
    <property type="match status" value="1"/>
</dbReference>
<dbReference type="InterPro" id="IPR007219">
    <property type="entry name" value="XnlR_reg_dom"/>
</dbReference>
<dbReference type="PANTHER" id="PTHR31001:SF45">
    <property type="entry name" value="ZN(II)2CYS6 TRANSCRIPTION FACTOR (EUROFUNG)"/>
    <property type="match status" value="1"/>
</dbReference>
<evidence type="ECO:0000256" key="4">
    <source>
        <dbReference type="SAM" id="MobiDB-lite"/>
    </source>
</evidence>
<dbReference type="OMA" id="HNPMHMA"/>
<evidence type="ECO:0000256" key="2">
    <source>
        <dbReference type="ARBA" id="ARBA00022723"/>
    </source>
</evidence>
<dbReference type="Gene3D" id="4.10.240.10">
    <property type="entry name" value="Zn(2)-C6 fungal-type DNA-binding domain"/>
    <property type="match status" value="1"/>
</dbReference>
<accession>A0A084G107</accession>
<dbReference type="HOGENOM" id="CLU_004083_5_3_1"/>
<keyword evidence="3" id="KW-0539">Nucleus</keyword>
<dbReference type="SUPFAM" id="SSF57701">
    <property type="entry name" value="Zn2/Cys6 DNA-binding domain"/>
    <property type="match status" value="1"/>
</dbReference>
<reference evidence="6 7" key="1">
    <citation type="journal article" date="2014" name="Genome Announc.">
        <title>Draft genome sequence of the pathogenic fungus Scedosporium apiospermum.</title>
        <authorList>
            <person name="Vandeputte P."/>
            <person name="Ghamrawi S."/>
            <person name="Rechenmann M."/>
            <person name="Iltis A."/>
            <person name="Giraud S."/>
            <person name="Fleury M."/>
            <person name="Thornton C."/>
            <person name="Delhaes L."/>
            <person name="Meyer W."/>
            <person name="Papon N."/>
            <person name="Bouchara J.P."/>
        </authorList>
    </citation>
    <scope>NUCLEOTIDE SEQUENCE [LARGE SCALE GENOMIC DNA]</scope>
    <source>
        <strain evidence="6 7">IHEM 14462</strain>
    </source>
</reference>
<proteinExistence type="predicted"/>
<dbReference type="PANTHER" id="PTHR31001">
    <property type="entry name" value="UNCHARACTERIZED TRANSCRIPTIONAL REGULATORY PROTEIN"/>
    <property type="match status" value="1"/>
</dbReference>
<keyword evidence="2" id="KW-0479">Metal-binding</keyword>
<feature type="compositionally biased region" description="Low complexity" evidence="4">
    <location>
        <begin position="495"/>
        <end position="522"/>
    </location>
</feature>
<dbReference type="OrthoDB" id="2269373at2759"/>
<evidence type="ECO:0000313" key="6">
    <source>
        <dbReference type="EMBL" id="KEZ41019.1"/>
    </source>
</evidence>
<dbReference type="CDD" id="cd00067">
    <property type="entry name" value="GAL4"/>
    <property type="match status" value="1"/>
</dbReference>
<sequence>MAGEPPQVPAVTVSPPSARASGATASATAASNAANPTSNQQPQAKDQQQLPHSQVDMAAIKLTRGTSCVLCQQRKVRCDKNKPCANCVKARVECRVVPPQPPRRRKKRLQEKDLIERLKKYEGLLSENNIKFESIHPELLSGQGGADGGGGGVNDEVTELETDFEGLRTSPKSSTSASLSSGRKSQAERSPNWIPFHKEFRASEELLFDSSEEEVEGSKVHQAFDKMYENQEGFPFMIGGRTTSVAHLHPPAIHIFQLWQVYINRVNPLLRLTHTPTIQGKIIEASARLDETPRPLEALMFAIYLTAVNSMEEQEALDTFNESKTMLMSRFHSALQQALINAGFMRTNELMVLQAYTLYLIAVRQFMDPRQIFCLIAMAVRMAQRMGLHRDPALMGYSPFEVEQRRRLWWTLVAYDGRIGEMTGSTVTALSFASDTKLPLNINDADLHVDGKEPPTPHAGATEMLFCLARLEMSLIVRSDSQRDTPIKPNASSDSGPASLPTPASSSTPGASSGVAATASTPNSGSGASGPPIPTVRVVPRDNISYTLDGFSAHIENQYLRHCDERIPLHFFTLTMVRQLLCKMRILAFLVHIGYGQDNPLPQDQQQQNQQHPLDQAKRDSLFREAIQLIEYDNVLQNAPSLRSYKWFTYMHFPFPAYMFLVNELRRRTTGAAVERAWDALTESYERRGLMNKLHNPMHMAFARLFVKAWDAHEAAQRELGETVAEPRWMAELRAHTEKSRNSNKGVGGGPRGREMDDGASTSSFMGGMMMGGGGGPAGGFPGFPASVASSVSGAGISTPQRPLGQVNLAPLVSPHVAPEEQERQRRQVSGQGQGQDLADMDWSYIMQEYNSGGLADFGQGSGGMGGGQMDMYQ</sequence>
<dbReference type="VEuPathDB" id="FungiDB:SAPIO_CDS7052"/>
<evidence type="ECO:0000313" key="7">
    <source>
        <dbReference type="Proteomes" id="UP000028545"/>
    </source>
</evidence>
<gene>
    <name evidence="6" type="ORF">SAPIO_CDS7052</name>
</gene>
<feature type="compositionally biased region" description="Low complexity" evidence="4">
    <location>
        <begin position="14"/>
        <end position="49"/>
    </location>
</feature>
<dbReference type="Pfam" id="PF00172">
    <property type="entry name" value="Zn_clus"/>
    <property type="match status" value="1"/>
</dbReference>
<dbReference type="PROSITE" id="PS50048">
    <property type="entry name" value="ZN2_CY6_FUNGAL_2"/>
    <property type="match status" value="1"/>
</dbReference>
<comment type="subcellular location">
    <subcellularLocation>
        <location evidence="1">Nucleus</location>
    </subcellularLocation>
</comment>
<dbReference type="GO" id="GO:0003677">
    <property type="term" value="F:DNA binding"/>
    <property type="evidence" value="ECO:0007669"/>
    <property type="project" value="InterPro"/>
</dbReference>
<dbReference type="GO" id="GO:0000981">
    <property type="term" value="F:DNA-binding transcription factor activity, RNA polymerase II-specific"/>
    <property type="evidence" value="ECO:0007669"/>
    <property type="project" value="InterPro"/>
</dbReference>
<dbReference type="GeneID" id="27726124"/>
<feature type="region of interest" description="Disordered" evidence="4">
    <location>
        <begin position="481"/>
        <end position="536"/>
    </location>
</feature>
<dbReference type="InterPro" id="IPR001138">
    <property type="entry name" value="Zn2Cys6_DnaBD"/>
</dbReference>